<organism evidence="11">
    <name type="scientific">Candidatus Heimdallarchaeum aukensis</name>
    <dbReference type="NCBI Taxonomy" id="2876573"/>
    <lineage>
        <taxon>Archaea</taxon>
        <taxon>Promethearchaeati</taxon>
        <taxon>Candidatus Heimdallarchaeota</taxon>
        <taxon>Candidatus Heimdallarchaeia (ex Rinke et al. 2021) (nom. nud.)</taxon>
        <taxon>Candidatus Heimdallarchaeales</taxon>
        <taxon>Candidatus Heimdallarchaeaceae</taxon>
        <taxon>Candidatus Heimdallarchaeum</taxon>
    </lineage>
</organism>
<evidence type="ECO:0000256" key="5">
    <source>
        <dbReference type="ARBA" id="ARBA00030414"/>
    </source>
</evidence>
<dbReference type="GO" id="GO:0004067">
    <property type="term" value="F:asparaginase activity"/>
    <property type="evidence" value="ECO:0007669"/>
    <property type="project" value="UniProtKB-EC"/>
</dbReference>
<feature type="site" description="Cleavage; by autolysis" evidence="10">
    <location>
        <begin position="167"/>
        <end position="168"/>
    </location>
</feature>
<keyword evidence="2" id="KW-0645">Protease</keyword>
<evidence type="ECO:0000256" key="7">
    <source>
        <dbReference type="ARBA" id="ARBA00049366"/>
    </source>
</evidence>
<evidence type="ECO:0000256" key="6">
    <source>
        <dbReference type="ARBA" id="ARBA00044776"/>
    </source>
</evidence>
<evidence type="ECO:0000256" key="8">
    <source>
        <dbReference type="PIRSR" id="PIRSR600246-1"/>
    </source>
</evidence>
<evidence type="ECO:0000313" key="11">
    <source>
        <dbReference type="EMBL" id="UJG42065.1"/>
    </source>
</evidence>
<evidence type="ECO:0000256" key="1">
    <source>
        <dbReference type="ARBA" id="ARBA00012920"/>
    </source>
</evidence>
<evidence type="ECO:0000256" key="2">
    <source>
        <dbReference type="ARBA" id="ARBA00022670"/>
    </source>
</evidence>
<dbReference type="AlphaFoldDB" id="A0A9Y1BNN0"/>
<gene>
    <name evidence="11" type="ORF">K9W45_06270</name>
</gene>
<dbReference type="EMBL" id="CP084166">
    <property type="protein sequence ID" value="UJG42065.1"/>
    <property type="molecule type" value="Genomic_DNA"/>
</dbReference>
<dbReference type="GO" id="GO:0005737">
    <property type="term" value="C:cytoplasm"/>
    <property type="evidence" value="ECO:0007669"/>
    <property type="project" value="TreeGrafter"/>
</dbReference>
<evidence type="ECO:0000256" key="3">
    <source>
        <dbReference type="ARBA" id="ARBA00022801"/>
    </source>
</evidence>
<dbReference type="Pfam" id="PF01112">
    <property type="entry name" value="Asparaginase_2"/>
    <property type="match status" value="1"/>
</dbReference>
<keyword evidence="3" id="KW-0378">Hydrolase</keyword>
<accession>A0A9Y1BNN0</accession>
<dbReference type="EC" id="3.5.1.1" evidence="1"/>
<comment type="catalytic activity">
    <reaction evidence="7">
        <text>L-asparagine + H2O = L-aspartate + NH4(+)</text>
        <dbReference type="Rhea" id="RHEA:21016"/>
        <dbReference type="ChEBI" id="CHEBI:15377"/>
        <dbReference type="ChEBI" id="CHEBI:28938"/>
        <dbReference type="ChEBI" id="CHEBI:29991"/>
        <dbReference type="ChEBI" id="CHEBI:58048"/>
        <dbReference type="EC" id="3.5.1.1"/>
    </reaction>
</comment>
<feature type="active site" description="Nucleophile" evidence="8">
    <location>
        <position position="168"/>
    </location>
</feature>
<sequence length="309" mass="33302">MKYGIIIHGGAWDIPDNFVDNHLDGINNALKLGYSLLEDNNNAIDIAEKVVVLLENDPTFDAGKGSFLNALGKVEMDAIIATDDYKIGSVAALNNYSNPIKIARAIYDFDGAVMLVGEGAKIFAEQLGFQQCKVEDLLVGRELERYLKIKKDATFVPKDAFRRKTRGTVGAVVLDKKGRMAVAVSTGGTPKKPPGRVGDTPLFGAGAYIEKDKLGVAATGYGEDLIKALISKRVLDFFDRGLSPLESTEQAISFLSKNVQGLGGVIALGKKGVGLAFNTPRMAFGVQTDEIDSFIGINQKDKEELSKQL</sequence>
<proteinExistence type="predicted"/>
<dbReference type="Proteomes" id="UP001201020">
    <property type="component" value="Chromosome"/>
</dbReference>
<dbReference type="Gene3D" id="3.60.20.30">
    <property type="entry name" value="(Glycosyl)asparaginase"/>
    <property type="match status" value="1"/>
</dbReference>
<dbReference type="SUPFAM" id="SSF56235">
    <property type="entry name" value="N-terminal nucleophile aminohydrolases (Ntn hydrolases)"/>
    <property type="match status" value="1"/>
</dbReference>
<dbReference type="FunFam" id="3.60.20.30:FF:000001">
    <property type="entry name" value="Isoaspartyl peptidase/L-asparaginase"/>
    <property type="match status" value="1"/>
</dbReference>
<evidence type="ECO:0000256" key="4">
    <source>
        <dbReference type="ARBA" id="ARBA00022813"/>
    </source>
</evidence>
<dbReference type="GO" id="GO:0008233">
    <property type="term" value="F:peptidase activity"/>
    <property type="evidence" value="ECO:0007669"/>
    <property type="project" value="UniProtKB-KW"/>
</dbReference>
<evidence type="ECO:0000256" key="10">
    <source>
        <dbReference type="PIRSR" id="PIRSR600246-3"/>
    </source>
</evidence>
<evidence type="ECO:0000256" key="9">
    <source>
        <dbReference type="PIRSR" id="PIRSR600246-2"/>
    </source>
</evidence>
<keyword evidence="4" id="KW-0068">Autocatalytic cleavage</keyword>
<name>A0A9Y1BNN0_9ARCH</name>
<feature type="binding site" evidence="9">
    <location>
        <begin position="219"/>
        <end position="222"/>
    </location>
    <ligand>
        <name>substrate</name>
    </ligand>
</feature>
<dbReference type="GO" id="GO:0006508">
    <property type="term" value="P:proteolysis"/>
    <property type="evidence" value="ECO:0007669"/>
    <property type="project" value="UniProtKB-KW"/>
</dbReference>
<dbReference type="PANTHER" id="PTHR10188:SF6">
    <property type="entry name" value="N(4)-(BETA-N-ACETYLGLUCOSAMINYL)-L-ASPARAGINASE"/>
    <property type="match status" value="1"/>
</dbReference>
<reference evidence="11" key="1">
    <citation type="journal article" date="2022" name="Nat. Microbiol.">
        <title>Unique mobile elements and scalable gene flow at the prokaryote-eukaryote boundary revealed by circularized Asgard archaea genomes.</title>
        <authorList>
            <person name="Wu F."/>
            <person name="Speth D.R."/>
            <person name="Philosof A."/>
            <person name="Cremiere A."/>
            <person name="Narayanan A."/>
            <person name="Barco R.A."/>
            <person name="Connon S.A."/>
            <person name="Amend J.P."/>
            <person name="Antoshechkin I.A."/>
            <person name="Orphan V.J."/>
        </authorList>
    </citation>
    <scope>NUCLEOTIDE SEQUENCE</scope>
    <source>
        <strain evidence="11">PM71</strain>
    </source>
</reference>
<dbReference type="PANTHER" id="PTHR10188">
    <property type="entry name" value="L-ASPARAGINASE"/>
    <property type="match status" value="1"/>
</dbReference>
<protein>
    <recommendedName>
        <fullName evidence="6">Plant-type L-asparaginase</fullName>
        <ecNumber evidence="1">3.5.1.1</ecNumber>
    </recommendedName>
    <alternativeName>
        <fullName evidence="5">L-asparagine amidohydrolase</fullName>
    </alternativeName>
</protein>
<dbReference type="InterPro" id="IPR000246">
    <property type="entry name" value="Peptidase_T2"/>
</dbReference>
<feature type="binding site" evidence="9">
    <location>
        <begin position="196"/>
        <end position="199"/>
    </location>
    <ligand>
        <name>substrate</name>
    </ligand>
</feature>
<dbReference type="InterPro" id="IPR029055">
    <property type="entry name" value="Ntn_hydrolases_N"/>
</dbReference>